<feature type="transmembrane region" description="Helical" evidence="7">
    <location>
        <begin position="400"/>
        <end position="423"/>
    </location>
</feature>
<feature type="transmembrane region" description="Helical" evidence="7">
    <location>
        <begin position="272"/>
        <end position="290"/>
    </location>
</feature>
<dbReference type="GO" id="GO:0006885">
    <property type="term" value="P:regulation of pH"/>
    <property type="evidence" value="ECO:0007669"/>
    <property type="project" value="InterPro"/>
</dbReference>
<evidence type="ECO:0000256" key="2">
    <source>
        <dbReference type="ARBA" id="ARBA00015550"/>
    </source>
</evidence>
<name>A0A4V3B8U5_9RHOB</name>
<protein>
    <recommendedName>
        <fullName evidence="2">Putative Na(+)/H(+) antiporter NhaA homolog</fullName>
    </recommendedName>
</protein>
<dbReference type="PANTHER" id="PTHR30341:SF0">
    <property type="entry name" value="NA(+)_H(+) ANTIPORTER NHAA"/>
    <property type="match status" value="1"/>
</dbReference>
<evidence type="ECO:0000256" key="5">
    <source>
        <dbReference type="ARBA" id="ARBA00022989"/>
    </source>
</evidence>
<evidence type="ECO:0000256" key="3">
    <source>
        <dbReference type="ARBA" id="ARBA00022475"/>
    </source>
</evidence>
<dbReference type="InterPro" id="IPR023171">
    <property type="entry name" value="Na/H_antiporter_dom_sf"/>
</dbReference>
<evidence type="ECO:0000256" key="4">
    <source>
        <dbReference type="ARBA" id="ARBA00022692"/>
    </source>
</evidence>
<feature type="transmembrane region" description="Helical" evidence="7">
    <location>
        <begin position="206"/>
        <end position="226"/>
    </location>
</feature>
<dbReference type="Gene3D" id="1.20.1530.10">
    <property type="entry name" value="Na+/H+ antiporter like domain"/>
    <property type="match status" value="1"/>
</dbReference>
<dbReference type="Proteomes" id="UP000295701">
    <property type="component" value="Unassembled WGS sequence"/>
</dbReference>
<dbReference type="AlphaFoldDB" id="A0A4V3B8U5"/>
<dbReference type="GO" id="GO:0015385">
    <property type="term" value="F:sodium:proton antiporter activity"/>
    <property type="evidence" value="ECO:0007669"/>
    <property type="project" value="TreeGrafter"/>
</dbReference>
<evidence type="ECO:0000313" key="8">
    <source>
        <dbReference type="EMBL" id="TDL75999.1"/>
    </source>
</evidence>
<dbReference type="InterPro" id="IPR004670">
    <property type="entry name" value="NhaA"/>
</dbReference>
<dbReference type="EMBL" id="SNAA01000020">
    <property type="protein sequence ID" value="TDL75999.1"/>
    <property type="molecule type" value="Genomic_DNA"/>
</dbReference>
<dbReference type="Pfam" id="PF06965">
    <property type="entry name" value="Na_H_antiport_1"/>
    <property type="match status" value="1"/>
</dbReference>
<dbReference type="PANTHER" id="PTHR30341">
    <property type="entry name" value="SODIUM ION/PROTON ANTIPORTER NHAA-RELATED"/>
    <property type="match status" value="1"/>
</dbReference>
<comment type="subcellular location">
    <subcellularLocation>
        <location evidence="1">Cell inner membrane</location>
        <topology evidence="1">Multi-pass membrane protein</topology>
    </subcellularLocation>
</comment>
<feature type="transmembrane region" description="Helical" evidence="7">
    <location>
        <begin position="311"/>
        <end position="330"/>
    </location>
</feature>
<evidence type="ECO:0000256" key="6">
    <source>
        <dbReference type="ARBA" id="ARBA00023136"/>
    </source>
</evidence>
<dbReference type="GO" id="GO:0005886">
    <property type="term" value="C:plasma membrane"/>
    <property type="evidence" value="ECO:0007669"/>
    <property type="project" value="UniProtKB-SubCell"/>
</dbReference>
<evidence type="ECO:0000256" key="7">
    <source>
        <dbReference type="SAM" id="Phobius"/>
    </source>
</evidence>
<keyword evidence="4 7" id="KW-0812">Transmembrane</keyword>
<proteinExistence type="predicted"/>
<evidence type="ECO:0000313" key="9">
    <source>
        <dbReference type="Proteomes" id="UP000295701"/>
    </source>
</evidence>
<keyword evidence="6 7" id="KW-0472">Membrane</keyword>
<accession>A0A4V3B8U5</accession>
<feature type="transmembrane region" description="Helical" evidence="7">
    <location>
        <begin position="73"/>
        <end position="93"/>
    </location>
</feature>
<organism evidence="8 9">
    <name type="scientific">Palleronia sediminis</name>
    <dbReference type="NCBI Taxonomy" id="2547833"/>
    <lineage>
        <taxon>Bacteria</taxon>
        <taxon>Pseudomonadati</taxon>
        <taxon>Pseudomonadota</taxon>
        <taxon>Alphaproteobacteria</taxon>
        <taxon>Rhodobacterales</taxon>
        <taxon>Roseobacteraceae</taxon>
        <taxon>Palleronia</taxon>
    </lineage>
</organism>
<comment type="caution">
    <text evidence="8">The sequence shown here is derived from an EMBL/GenBank/DDBJ whole genome shotgun (WGS) entry which is preliminary data.</text>
</comment>
<evidence type="ECO:0000256" key="1">
    <source>
        <dbReference type="ARBA" id="ARBA00004429"/>
    </source>
</evidence>
<keyword evidence="5 7" id="KW-1133">Transmembrane helix</keyword>
<keyword evidence="9" id="KW-1185">Reference proteome</keyword>
<feature type="transmembrane region" description="Helical" evidence="7">
    <location>
        <begin position="247"/>
        <end position="266"/>
    </location>
</feature>
<reference evidence="8 9" key="1">
    <citation type="submission" date="2019-03" db="EMBL/GenBank/DDBJ databases">
        <title>Primorskyibacter sp. SS33 isolated from sediments.</title>
        <authorList>
            <person name="Xunke S."/>
        </authorList>
    </citation>
    <scope>NUCLEOTIDE SEQUENCE [LARGE SCALE GENOMIC DNA]</scope>
    <source>
        <strain evidence="8 9">SS33</strain>
    </source>
</reference>
<feature type="transmembrane region" description="Helical" evidence="7">
    <location>
        <begin position="114"/>
        <end position="137"/>
    </location>
</feature>
<feature type="transmembrane region" description="Helical" evidence="7">
    <location>
        <begin position="149"/>
        <end position="168"/>
    </location>
</feature>
<feature type="transmembrane region" description="Helical" evidence="7">
    <location>
        <begin position="177"/>
        <end position="200"/>
    </location>
</feature>
<keyword evidence="3" id="KW-1003">Cell membrane</keyword>
<sequence length="429" mass="44301">MYRVWTYVANTPLLLLLGMALGLGWANLAPVSFTFVTEFPLLFGSWIGRDAGLWLGAAGGAFGIDDLGDVDRVLTPAYLVADIGMAIVFAMAAKEAWEAAILRQGALRGRRAMVPLGATLGGATAAAGLFLALSAVLGSDAWDAASRAWAAPVSTDVALTWIAGRAIFGARHPAMRMLLVLAVADDVLAFAILALFFPAAPVAPGWLILPALAAATVWLACVAWPARRDRGNPARPATTRVRRRMGLWPYALAAAVSWVGVTRAGLHPALGLLPIVPAFPHATRAFGLFAEAERFLHDPLNRAQRALRSPAEIVLFLFAVVAAGVPLGAVDASSGALWAALVLGKPVGVVLGAWAMIAVAGPLRGVAARDLVVIGALAGCAVTWPLFLSNAALPLSAEGAALRIGALGSLVAVLVAAVLARALGVARRG</sequence>
<dbReference type="RefSeq" id="WP_133397893.1">
    <property type="nucleotide sequence ID" value="NZ_SNAA01000020.1"/>
</dbReference>
<gene>
    <name evidence="8" type="ORF">E2L08_14890</name>
</gene>
<dbReference type="OrthoDB" id="9808135at2"/>
<feature type="transmembrane region" description="Helical" evidence="7">
    <location>
        <begin position="336"/>
        <end position="359"/>
    </location>
</feature>
<feature type="transmembrane region" description="Helical" evidence="7">
    <location>
        <begin position="371"/>
        <end position="388"/>
    </location>
</feature>